<dbReference type="AlphaFoldDB" id="A0A286UAZ7"/>
<reference evidence="2 3" key="1">
    <citation type="journal article" date="2017" name="Mol. Ecol.">
        <title>Comparative and population genomic landscape of Phellinus noxius: A hypervariable fungus causing root rot in trees.</title>
        <authorList>
            <person name="Chung C.L."/>
            <person name="Lee T.J."/>
            <person name="Akiba M."/>
            <person name="Lee H.H."/>
            <person name="Kuo T.H."/>
            <person name="Liu D."/>
            <person name="Ke H.M."/>
            <person name="Yokoi T."/>
            <person name="Roa M.B."/>
            <person name="Lu M.J."/>
            <person name="Chang Y.Y."/>
            <person name="Ann P.J."/>
            <person name="Tsai J.N."/>
            <person name="Chen C.Y."/>
            <person name="Tzean S.S."/>
            <person name="Ota Y."/>
            <person name="Hattori T."/>
            <person name="Sahashi N."/>
            <person name="Liou R.F."/>
            <person name="Kikuchi T."/>
            <person name="Tsai I.J."/>
        </authorList>
    </citation>
    <scope>NUCLEOTIDE SEQUENCE [LARGE SCALE GENOMIC DNA]</scope>
    <source>
        <strain evidence="2 3">FFPRI411160</strain>
    </source>
</reference>
<comment type="caution">
    <text evidence="2">The sequence shown here is derived from an EMBL/GenBank/DDBJ whole genome shotgun (WGS) entry which is preliminary data.</text>
</comment>
<sequence>MHRFRNIDKLSRSSSKGFIIKPQNDTGHIRTIYSISSVKLASKGIPDSEPVERRMQLNPLSPGTLASASQFIHPSLQSLSPRGSHSVSEEGSDISSYGGTPVSGISRKEKYSHFPILPMSGSSRKERRTPYTLNKNVNWGKRVQSSSSLDAFQPSPTPDITALLHLTSYHDPNRVVMNSKVTAGITGNTKRKLRRSKRILEKRSRGLGPRHL</sequence>
<protein>
    <submittedName>
        <fullName evidence="2">Uncharacterized protein</fullName>
    </submittedName>
</protein>
<evidence type="ECO:0000256" key="1">
    <source>
        <dbReference type="SAM" id="MobiDB-lite"/>
    </source>
</evidence>
<accession>A0A286UAZ7</accession>
<feature type="region of interest" description="Disordered" evidence="1">
    <location>
        <begin position="76"/>
        <end position="106"/>
    </location>
</feature>
<organism evidence="2 3">
    <name type="scientific">Pyrrhoderma noxium</name>
    <dbReference type="NCBI Taxonomy" id="2282107"/>
    <lineage>
        <taxon>Eukaryota</taxon>
        <taxon>Fungi</taxon>
        <taxon>Dikarya</taxon>
        <taxon>Basidiomycota</taxon>
        <taxon>Agaricomycotina</taxon>
        <taxon>Agaricomycetes</taxon>
        <taxon>Hymenochaetales</taxon>
        <taxon>Hymenochaetaceae</taxon>
        <taxon>Pyrrhoderma</taxon>
    </lineage>
</organism>
<evidence type="ECO:0000313" key="2">
    <source>
        <dbReference type="EMBL" id="PAV16739.1"/>
    </source>
</evidence>
<dbReference type="EMBL" id="NBII01000008">
    <property type="protein sequence ID" value="PAV16739.1"/>
    <property type="molecule type" value="Genomic_DNA"/>
</dbReference>
<evidence type="ECO:0000313" key="3">
    <source>
        <dbReference type="Proteomes" id="UP000217199"/>
    </source>
</evidence>
<dbReference type="Proteomes" id="UP000217199">
    <property type="component" value="Unassembled WGS sequence"/>
</dbReference>
<keyword evidence="3" id="KW-1185">Reference proteome</keyword>
<proteinExistence type="predicted"/>
<dbReference type="InParanoid" id="A0A286UAZ7"/>
<name>A0A286UAZ7_9AGAM</name>
<feature type="compositionally biased region" description="Polar residues" evidence="1">
    <location>
        <begin position="76"/>
        <end position="86"/>
    </location>
</feature>
<gene>
    <name evidence="2" type="ORF">PNOK_0835900</name>
</gene>